<evidence type="ECO:0000259" key="7">
    <source>
        <dbReference type="Pfam" id="PF14940"/>
    </source>
</evidence>
<dbReference type="PANTHER" id="PTHR16002">
    <property type="entry name" value="TRANSMEMBRANE PROTEIN 248-LIKE"/>
    <property type="match status" value="1"/>
</dbReference>
<comment type="subcellular location">
    <subcellularLocation>
        <location evidence="1">Membrane</location>
    </subcellularLocation>
</comment>
<name>A0A6P5AUH9_BRABE</name>
<sequence>MTIKPLENVKSFAVSRPPLVVFMVCVSALAIAFMSLAYYIKMNQITDPDITQDWNTFLLNFGKMDFCVSDNDTLKHYDDDVTPTTTGPSSKPEKEILESEPQRNVSVTIMLTLDPMKNFVGFPHNVTHLQATISGEELGLHGSEALEEVNVTFTLPTAWSTQDCAKKGQCNVAKFKTCVTFVASPAVFPTTRKPETCHADSFNNNTATSVYYTTWIQPLDPLTPEDHWCPSGVFVKAYHALNPELSVMMSAGERSLVNLHLLHTSYFLFVMVITVFCYAVIRGRPSKPRAANSMETKVPVEA</sequence>
<dbReference type="InterPro" id="IPR039587">
    <property type="entry name" value="TMEM248/TMEM219_dom"/>
</dbReference>
<dbReference type="GeneID" id="109487193"/>
<dbReference type="InterPro" id="IPR039493">
    <property type="entry name" value="TMEM248/TMEM219"/>
</dbReference>
<evidence type="ECO:0000256" key="1">
    <source>
        <dbReference type="ARBA" id="ARBA00004370"/>
    </source>
</evidence>
<feature type="transmembrane region" description="Helical" evidence="6">
    <location>
        <begin position="256"/>
        <end position="281"/>
    </location>
</feature>
<evidence type="ECO:0000256" key="5">
    <source>
        <dbReference type="SAM" id="MobiDB-lite"/>
    </source>
</evidence>
<feature type="transmembrane region" description="Helical" evidence="6">
    <location>
        <begin position="20"/>
        <end position="40"/>
    </location>
</feature>
<dbReference type="RefSeq" id="XP_019646732.1">
    <property type="nucleotide sequence ID" value="XM_019791173.1"/>
</dbReference>
<dbReference type="PANTHER" id="PTHR16002:SF4">
    <property type="entry name" value="TMEM248_TMEM219 DOMAIN-CONTAINING PROTEIN"/>
    <property type="match status" value="1"/>
</dbReference>
<evidence type="ECO:0000256" key="3">
    <source>
        <dbReference type="ARBA" id="ARBA00022989"/>
    </source>
</evidence>
<feature type="domain" description="TMEM248/TMEM219" evidence="7">
    <location>
        <begin position="9"/>
        <end position="248"/>
    </location>
</feature>
<dbReference type="Proteomes" id="UP000515135">
    <property type="component" value="Unplaced"/>
</dbReference>
<keyword evidence="3 6" id="KW-1133">Transmembrane helix</keyword>
<dbReference type="GO" id="GO:0016020">
    <property type="term" value="C:membrane"/>
    <property type="evidence" value="ECO:0007669"/>
    <property type="project" value="UniProtKB-SubCell"/>
</dbReference>
<reference evidence="9" key="1">
    <citation type="submission" date="2025-08" db="UniProtKB">
        <authorList>
            <consortium name="RefSeq"/>
        </authorList>
    </citation>
    <scope>IDENTIFICATION</scope>
    <source>
        <tissue evidence="9">Gonad</tissue>
    </source>
</reference>
<protein>
    <submittedName>
        <fullName evidence="9">Transmembrane protein 248-like</fullName>
    </submittedName>
</protein>
<dbReference type="KEGG" id="bbel:109487193"/>
<evidence type="ECO:0000256" key="4">
    <source>
        <dbReference type="ARBA" id="ARBA00023136"/>
    </source>
</evidence>
<organism evidence="8 9">
    <name type="scientific">Branchiostoma belcheri</name>
    <name type="common">Amphioxus</name>
    <dbReference type="NCBI Taxonomy" id="7741"/>
    <lineage>
        <taxon>Eukaryota</taxon>
        <taxon>Metazoa</taxon>
        <taxon>Chordata</taxon>
        <taxon>Cephalochordata</taxon>
        <taxon>Leptocardii</taxon>
        <taxon>Amphioxiformes</taxon>
        <taxon>Branchiostomatidae</taxon>
        <taxon>Branchiostoma</taxon>
    </lineage>
</organism>
<proteinExistence type="predicted"/>
<evidence type="ECO:0000313" key="9">
    <source>
        <dbReference type="RefSeq" id="XP_019646732.1"/>
    </source>
</evidence>
<evidence type="ECO:0000256" key="2">
    <source>
        <dbReference type="ARBA" id="ARBA00022692"/>
    </source>
</evidence>
<keyword evidence="4 6" id="KW-0472">Membrane</keyword>
<feature type="region of interest" description="Disordered" evidence="5">
    <location>
        <begin position="77"/>
        <end position="99"/>
    </location>
</feature>
<dbReference type="Pfam" id="PF14940">
    <property type="entry name" value="TMEM219"/>
    <property type="match status" value="1"/>
</dbReference>
<keyword evidence="2 6" id="KW-0812">Transmembrane</keyword>
<dbReference type="AlphaFoldDB" id="A0A6P5AUH9"/>
<evidence type="ECO:0000313" key="8">
    <source>
        <dbReference type="Proteomes" id="UP000515135"/>
    </source>
</evidence>
<dbReference type="OrthoDB" id="6329605at2759"/>
<accession>A0A6P5AUH9</accession>
<gene>
    <name evidence="9" type="primary">LOC109487193</name>
</gene>
<evidence type="ECO:0000256" key="6">
    <source>
        <dbReference type="SAM" id="Phobius"/>
    </source>
</evidence>
<keyword evidence="8" id="KW-1185">Reference proteome</keyword>